<dbReference type="AlphaFoldDB" id="A0A6J4IP82"/>
<reference evidence="1" key="1">
    <citation type="submission" date="2020-02" db="EMBL/GenBank/DDBJ databases">
        <authorList>
            <person name="Meier V. D."/>
        </authorList>
    </citation>
    <scope>NUCLEOTIDE SEQUENCE</scope>
    <source>
        <strain evidence="1">AVDCRST_MAG77</strain>
    </source>
</reference>
<gene>
    <name evidence="1" type="ORF">AVDCRST_MAG77-2434</name>
</gene>
<proteinExistence type="predicted"/>
<name>A0A6J4IP82_9CHLR</name>
<dbReference type="EMBL" id="CADCTC010000147">
    <property type="protein sequence ID" value="CAA9258097.1"/>
    <property type="molecule type" value="Genomic_DNA"/>
</dbReference>
<sequence>MYYGDDGVGSAVHVEVDACLQCEPRRNMTDTLGAWRHLVELAAARLRSAGWTVEATQHEQAHAWHVASRRGDKWRVVQLLGPATAAPFRQARRRELAETVRLAPRRGTMEQWGAHVRPGGRVVFGEETLNGTAWVGLPDEGELVERLGLTAPGTDAHTTAH</sequence>
<protein>
    <submittedName>
        <fullName evidence="1">Uncharacterized protein</fullName>
    </submittedName>
</protein>
<organism evidence="1">
    <name type="scientific">uncultured Chloroflexota bacterium</name>
    <dbReference type="NCBI Taxonomy" id="166587"/>
    <lineage>
        <taxon>Bacteria</taxon>
        <taxon>Bacillati</taxon>
        <taxon>Chloroflexota</taxon>
        <taxon>environmental samples</taxon>
    </lineage>
</organism>
<evidence type="ECO:0000313" key="1">
    <source>
        <dbReference type="EMBL" id="CAA9258097.1"/>
    </source>
</evidence>
<accession>A0A6J4IP82</accession>